<dbReference type="STRING" id="446470.Snas_0550"/>
<keyword evidence="4 6" id="KW-0238">DNA-binding</keyword>
<evidence type="ECO:0000256" key="7">
    <source>
        <dbReference type="SAM" id="MobiDB-lite"/>
    </source>
</evidence>
<dbReference type="InterPro" id="IPR014284">
    <property type="entry name" value="RNA_pol_sigma-70_dom"/>
</dbReference>
<dbReference type="HOGENOM" id="CLU_047691_15_5_11"/>
<dbReference type="CDD" id="cd06171">
    <property type="entry name" value="Sigma70_r4"/>
    <property type="match status" value="1"/>
</dbReference>
<accession>D3Q5W5</accession>
<organism evidence="10 11">
    <name type="scientific">Stackebrandtia nassauensis (strain DSM 44728 / CIP 108903 / NRRL B-16338 / NBRC 102104 / LLR-40K-21)</name>
    <dbReference type="NCBI Taxonomy" id="446470"/>
    <lineage>
        <taxon>Bacteria</taxon>
        <taxon>Bacillati</taxon>
        <taxon>Actinomycetota</taxon>
        <taxon>Actinomycetes</taxon>
        <taxon>Glycomycetales</taxon>
        <taxon>Glycomycetaceae</taxon>
        <taxon>Stackebrandtia</taxon>
    </lineage>
</organism>
<dbReference type="Proteomes" id="UP000000844">
    <property type="component" value="Chromosome"/>
</dbReference>
<protein>
    <recommendedName>
        <fullName evidence="6">RNA polymerase sigma factor</fullName>
    </recommendedName>
</protein>
<dbReference type="GO" id="GO:0006352">
    <property type="term" value="P:DNA-templated transcription initiation"/>
    <property type="evidence" value="ECO:0007669"/>
    <property type="project" value="InterPro"/>
</dbReference>
<name>D3Q5W5_STANL</name>
<dbReference type="GO" id="GO:0016987">
    <property type="term" value="F:sigma factor activity"/>
    <property type="evidence" value="ECO:0007669"/>
    <property type="project" value="UniProtKB-KW"/>
</dbReference>
<dbReference type="PANTHER" id="PTHR43133:SF50">
    <property type="entry name" value="ECF RNA POLYMERASE SIGMA FACTOR SIGM"/>
    <property type="match status" value="1"/>
</dbReference>
<evidence type="ECO:0000256" key="6">
    <source>
        <dbReference type="RuleBase" id="RU000716"/>
    </source>
</evidence>
<dbReference type="SUPFAM" id="SSF88659">
    <property type="entry name" value="Sigma3 and sigma4 domains of RNA polymerase sigma factors"/>
    <property type="match status" value="1"/>
</dbReference>
<dbReference type="PROSITE" id="PS01063">
    <property type="entry name" value="SIGMA70_ECF"/>
    <property type="match status" value="1"/>
</dbReference>
<dbReference type="NCBIfam" id="TIGR02983">
    <property type="entry name" value="SigE-fam_strep"/>
    <property type="match status" value="1"/>
</dbReference>
<dbReference type="PANTHER" id="PTHR43133">
    <property type="entry name" value="RNA POLYMERASE ECF-TYPE SIGMA FACTO"/>
    <property type="match status" value="1"/>
</dbReference>
<dbReference type="InterPro" id="IPR013324">
    <property type="entry name" value="RNA_pol_sigma_r3/r4-like"/>
</dbReference>
<dbReference type="EMBL" id="CP001778">
    <property type="protein sequence ID" value="ADD40264.1"/>
    <property type="molecule type" value="Genomic_DNA"/>
</dbReference>
<evidence type="ECO:0000259" key="9">
    <source>
        <dbReference type="Pfam" id="PF08281"/>
    </source>
</evidence>
<dbReference type="InterPro" id="IPR013325">
    <property type="entry name" value="RNA_pol_sigma_r2"/>
</dbReference>
<evidence type="ECO:0000256" key="4">
    <source>
        <dbReference type="ARBA" id="ARBA00023125"/>
    </source>
</evidence>
<keyword evidence="2 6" id="KW-0805">Transcription regulation</keyword>
<dbReference type="InterPro" id="IPR036388">
    <property type="entry name" value="WH-like_DNA-bd_sf"/>
</dbReference>
<gene>
    <name evidence="10" type="ordered locus">Snas_0550</name>
</gene>
<dbReference type="Pfam" id="PF08281">
    <property type="entry name" value="Sigma70_r4_2"/>
    <property type="match status" value="1"/>
</dbReference>
<dbReference type="GO" id="GO:0003677">
    <property type="term" value="F:DNA binding"/>
    <property type="evidence" value="ECO:0007669"/>
    <property type="project" value="UniProtKB-KW"/>
</dbReference>
<dbReference type="Pfam" id="PF04542">
    <property type="entry name" value="Sigma70_r2"/>
    <property type="match status" value="1"/>
</dbReference>
<dbReference type="Gene3D" id="1.10.10.10">
    <property type="entry name" value="Winged helix-like DNA-binding domain superfamily/Winged helix DNA-binding domain"/>
    <property type="match status" value="1"/>
</dbReference>
<dbReference type="InterPro" id="IPR000838">
    <property type="entry name" value="RNA_pol_sigma70_ECF_CS"/>
</dbReference>
<evidence type="ECO:0000256" key="2">
    <source>
        <dbReference type="ARBA" id="ARBA00023015"/>
    </source>
</evidence>
<comment type="similarity">
    <text evidence="1 6">Belongs to the sigma-70 factor family. ECF subfamily.</text>
</comment>
<feature type="domain" description="RNA polymerase sigma factor 70 region 4 type 2" evidence="9">
    <location>
        <begin position="152"/>
        <end position="204"/>
    </location>
</feature>
<reference evidence="10 11" key="1">
    <citation type="journal article" date="2009" name="Stand. Genomic Sci.">
        <title>Complete genome sequence of Stackebrandtia nassauensis type strain (LLR-40K-21).</title>
        <authorList>
            <person name="Munk C."/>
            <person name="Lapidus A."/>
            <person name="Copeland A."/>
            <person name="Jando M."/>
            <person name="Mayilraj S."/>
            <person name="Glavina Del Rio T."/>
            <person name="Nolan M."/>
            <person name="Chen F."/>
            <person name="Lucas S."/>
            <person name="Tice H."/>
            <person name="Cheng J.F."/>
            <person name="Han C."/>
            <person name="Detter J.C."/>
            <person name="Bruce D."/>
            <person name="Goodwin L."/>
            <person name="Chain P."/>
            <person name="Pitluck S."/>
            <person name="Goker M."/>
            <person name="Ovchinikova G."/>
            <person name="Pati A."/>
            <person name="Ivanova N."/>
            <person name="Mavromatis K."/>
            <person name="Chen A."/>
            <person name="Palaniappan K."/>
            <person name="Land M."/>
            <person name="Hauser L."/>
            <person name="Chang Y.J."/>
            <person name="Jeffries C.D."/>
            <person name="Bristow J."/>
            <person name="Eisen J.A."/>
            <person name="Markowitz V."/>
            <person name="Hugenholtz P."/>
            <person name="Kyrpides N.C."/>
            <person name="Klenk H.P."/>
        </authorList>
    </citation>
    <scope>NUCLEOTIDE SEQUENCE [LARGE SCALE GENOMIC DNA]</scope>
    <source>
        <strain evidence="11">DSM 44728 / CIP 108903 / NRRL B-16338 / NBRC 102104 / LLR-40K-21</strain>
    </source>
</reference>
<dbReference type="InterPro" id="IPR013249">
    <property type="entry name" value="RNA_pol_sigma70_r4_t2"/>
</dbReference>
<evidence type="ECO:0000313" key="11">
    <source>
        <dbReference type="Proteomes" id="UP000000844"/>
    </source>
</evidence>
<evidence type="ECO:0000256" key="5">
    <source>
        <dbReference type="ARBA" id="ARBA00023163"/>
    </source>
</evidence>
<evidence type="ECO:0000256" key="3">
    <source>
        <dbReference type="ARBA" id="ARBA00023082"/>
    </source>
</evidence>
<evidence type="ECO:0000256" key="1">
    <source>
        <dbReference type="ARBA" id="ARBA00010641"/>
    </source>
</evidence>
<dbReference type="Gene3D" id="1.10.1740.10">
    <property type="match status" value="1"/>
</dbReference>
<dbReference type="GO" id="GO:0006950">
    <property type="term" value="P:response to stress"/>
    <property type="evidence" value="ECO:0007669"/>
    <property type="project" value="UniProtKB-ARBA"/>
</dbReference>
<proteinExistence type="inferred from homology"/>
<keyword evidence="3 6" id="KW-0731">Sigma factor</keyword>
<dbReference type="InterPro" id="IPR007627">
    <property type="entry name" value="RNA_pol_sigma70_r2"/>
</dbReference>
<dbReference type="eggNOG" id="COG1595">
    <property type="taxonomic scope" value="Bacteria"/>
</dbReference>
<dbReference type="AlphaFoldDB" id="D3Q5W5"/>
<dbReference type="KEGG" id="sna:Snas_0550"/>
<dbReference type="SUPFAM" id="SSF88946">
    <property type="entry name" value="Sigma2 domain of RNA polymerase sigma factors"/>
    <property type="match status" value="1"/>
</dbReference>
<evidence type="ECO:0000313" key="10">
    <source>
        <dbReference type="EMBL" id="ADD40264.1"/>
    </source>
</evidence>
<keyword evidence="11" id="KW-1185">Reference proteome</keyword>
<sequence length="227" mass="25089">MASTLALGGTMPLDISAPPARGGNRPTGKMAPVAVDNAVGGERVGVVERDGVRVRSESEFIALYESRFSELAAQVYAYTSDASEAQDLVQEAFLRAWQRWDTIGGYDEPLAWIRRVAWNLATSRHRRNAVARRFLQRAQPPEPHPGMSPDHVALVEALRQVPEKQRRAVVLHYLGDMSVADIAAQTGAKEGTVKSWLHRGRSELARYLNEYEATGEFRRSGEVSPHG</sequence>
<dbReference type="NCBIfam" id="TIGR02937">
    <property type="entry name" value="sigma70-ECF"/>
    <property type="match status" value="1"/>
</dbReference>
<dbReference type="RefSeq" id="WP_013015835.1">
    <property type="nucleotide sequence ID" value="NC_013947.1"/>
</dbReference>
<evidence type="ECO:0000259" key="8">
    <source>
        <dbReference type="Pfam" id="PF04542"/>
    </source>
</evidence>
<dbReference type="InterPro" id="IPR039425">
    <property type="entry name" value="RNA_pol_sigma-70-like"/>
</dbReference>
<dbReference type="InterPro" id="IPR014325">
    <property type="entry name" value="RNA_pol_sigma-E_actinobac"/>
</dbReference>
<feature type="region of interest" description="Disordered" evidence="7">
    <location>
        <begin position="1"/>
        <end position="29"/>
    </location>
</feature>
<keyword evidence="5 6" id="KW-0804">Transcription</keyword>
<feature type="domain" description="RNA polymerase sigma-70 region 2" evidence="8">
    <location>
        <begin position="64"/>
        <end position="129"/>
    </location>
</feature>